<dbReference type="Proteomes" id="UP000076167">
    <property type="component" value="Unassembled WGS sequence"/>
</dbReference>
<evidence type="ECO:0000313" key="1">
    <source>
        <dbReference type="EMBL" id="KZC97189.1"/>
    </source>
</evidence>
<reference evidence="1 2" key="1">
    <citation type="submission" date="2015-12" db="EMBL/GenBank/DDBJ databases">
        <title>Genome sequence of Thalassospira xiamenensis MCCC 1A03005.</title>
        <authorList>
            <person name="Lu L."/>
            <person name="Lai Q."/>
            <person name="Shao Z."/>
            <person name="Qian P."/>
        </authorList>
    </citation>
    <scope>NUCLEOTIDE SEQUENCE [LARGE SCALE GENOMIC DNA]</scope>
    <source>
        <strain evidence="1 2">MCCC 1A03005</strain>
    </source>
</reference>
<keyword evidence="2" id="KW-1185">Reference proteome</keyword>
<comment type="caution">
    <text evidence="1">The sequence shown here is derived from an EMBL/GenBank/DDBJ whole genome shotgun (WGS) entry which is preliminary data.</text>
</comment>
<gene>
    <name evidence="1" type="ORF">AUP40_04430</name>
</gene>
<evidence type="ECO:0000313" key="2">
    <source>
        <dbReference type="Proteomes" id="UP000076167"/>
    </source>
</evidence>
<sequence>MQSNEELARYIADATGYLKGSFRYTKVFLRACRVLDVLNVGREMDSAPTDGTTILLQTSDFGWVEGFWNVHVANFYKSQACCACYDPDNAQGDWCAVMPLNREGGDQRLYCGFTPQRWLPCAEKWIDPDWAWSGDGD</sequence>
<organism evidence="1 2">
    <name type="scientific">Thalassospira xiamenensis</name>
    <dbReference type="NCBI Taxonomy" id="220697"/>
    <lineage>
        <taxon>Bacteria</taxon>
        <taxon>Pseudomonadati</taxon>
        <taxon>Pseudomonadota</taxon>
        <taxon>Alphaproteobacteria</taxon>
        <taxon>Rhodospirillales</taxon>
        <taxon>Thalassospiraceae</taxon>
        <taxon>Thalassospira</taxon>
    </lineage>
</organism>
<dbReference type="EMBL" id="LPXL01000056">
    <property type="protein sequence ID" value="KZC97189.1"/>
    <property type="molecule type" value="Genomic_DNA"/>
</dbReference>
<name>A0ABR5XWJ0_9PROT</name>
<dbReference type="RefSeq" id="WP_063092997.1">
    <property type="nucleotide sequence ID" value="NZ_JAINWB010000003.1"/>
</dbReference>
<proteinExistence type="predicted"/>
<accession>A0ABR5XWJ0</accession>
<protein>
    <submittedName>
        <fullName evidence="1">Uncharacterized protein</fullName>
    </submittedName>
</protein>